<organism evidence="1 2">
    <name type="scientific">Flavobacterium chungangense</name>
    <dbReference type="NCBI Taxonomy" id="554283"/>
    <lineage>
        <taxon>Bacteria</taxon>
        <taxon>Pseudomonadati</taxon>
        <taxon>Bacteroidota</taxon>
        <taxon>Flavobacteriia</taxon>
        <taxon>Flavobacteriales</taxon>
        <taxon>Flavobacteriaceae</taxon>
        <taxon>Flavobacterium</taxon>
    </lineage>
</organism>
<protein>
    <submittedName>
        <fullName evidence="1">Uncharacterized protein</fullName>
    </submittedName>
</protein>
<keyword evidence="2" id="KW-1185">Reference proteome</keyword>
<proteinExistence type="predicted"/>
<sequence length="82" mass="9522">MLFEIETKTGLLYANYYGDTFDVGLNNRMLANEFIRKHIGITKIKILASGNYDEIDKENLNLPIPCLAYHSNNKKVFLRVKR</sequence>
<name>A0A6V6Z093_9FLAO</name>
<reference evidence="1 2" key="1">
    <citation type="submission" date="2020-06" db="EMBL/GenBank/DDBJ databases">
        <authorList>
            <person name="Criscuolo A."/>
        </authorList>
    </citation>
    <scope>NUCLEOTIDE SEQUENCE [LARGE SCALE GENOMIC DNA]</scope>
    <source>
        <strain evidence="2">CIP 110025</strain>
    </source>
</reference>
<dbReference type="AlphaFoldDB" id="A0A6V6Z093"/>
<gene>
    <name evidence="1" type="ORF">FLACHUCJ7_02114</name>
</gene>
<evidence type="ECO:0000313" key="1">
    <source>
        <dbReference type="EMBL" id="CAD0004894.1"/>
    </source>
</evidence>
<comment type="caution">
    <text evidence="1">The sequence shown here is derived from an EMBL/GenBank/DDBJ whole genome shotgun (WGS) entry which is preliminary data.</text>
</comment>
<accession>A0A6V6Z093</accession>
<evidence type="ECO:0000313" key="2">
    <source>
        <dbReference type="Proteomes" id="UP000556700"/>
    </source>
</evidence>
<dbReference type="Proteomes" id="UP000556700">
    <property type="component" value="Unassembled WGS sequence"/>
</dbReference>
<dbReference type="EMBL" id="CAIJDO010000138">
    <property type="protein sequence ID" value="CAD0004894.1"/>
    <property type="molecule type" value="Genomic_DNA"/>
</dbReference>